<reference evidence="1 2" key="1">
    <citation type="journal article" date="2023" name="Life. Sci Alliance">
        <title>Evolutionary insights into 3D genome organization and epigenetic landscape of Vigna mungo.</title>
        <authorList>
            <person name="Junaid A."/>
            <person name="Singh B."/>
            <person name="Bhatia S."/>
        </authorList>
    </citation>
    <scope>NUCLEOTIDE SEQUENCE [LARGE SCALE GENOMIC DNA]</scope>
    <source>
        <strain evidence="1">Urdbean</strain>
    </source>
</reference>
<dbReference type="AlphaFoldDB" id="A0AAQ3S195"/>
<dbReference type="Proteomes" id="UP001374535">
    <property type="component" value="Chromosome 5"/>
</dbReference>
<protein>
    <submittedName>
        <fullName evidence="1">Uncharacterized protein</fullName>
    </submittedName>
</protein>
<organism evidence="1 2">
    <name type="scientific">Vigna mungo</name>
    <name type="common">Black gram</name>
    <name type="synonym">Phaseolus mungo</name>
    <dbReference type="NCBI Taxonomy" id="3915"/>
    <lineage>
        <taxon>Eukaryota</taxon>
        <taxon>Viridiplantae</taxon>
        <taxon>Streptophyta</taxon>
        <taxon>Embryophyta</taxon>
        <taxon>Tracheophyta</taxon>
        <taxon>Spermatophyta</taxon>
        <taxon>Magnoliopsida</taxon>
        <taxon>eudicotyledons</taxon>
        <taxon>Gunneridae</taxon>
        <taxon>Pentapetalae</taxon>
        <taxon>rosids</taxon>
        <taxon>fabids</taxon>
        <taxon>Fabales</taxon>
        <taxon>Fabaceae</taxon>
        <taxon>Papilionoideae</taxon>
        <taxon>50 kb inversion clade</taxon>
        <taxon>NPAAA clade</taxon>
        <taxon>indigoferoid/millettioid clade</taxon>
        <taxon>Phaseoleae</taxon>
        <taxon>Vigna</taxon>
    </lineage>
</organism>
<gene>
    <name evidence="1" type="ORF">V8G54_016561</name>
</gene>
<keyword evidence="2" id="KW-1185">Reference proteome</keyword>
<evidence type="ECO:0000313" key="2">
    <source>
        <dbReference type="Proteomes" id="UP001374535"/>
    </source>
</evidence>
<dbReference type="EMBL" id="CP144696">
    <property type="protein sequence ID" value="WVZ12031.1"/>
    <property type="molecule type" value="Genomic_DNA"/>
</dbReference>
<name>A0AAQ3S195_VIGMU</name>
<evidence type="ECO:0000313" key="1">
    <source>
        <dbReference type="EMBL" id="WVZ12031.1"/>
    </source>
</evidence>
<accession>A0AAQ3S195</accession>
<proteinExistence type="predicted"/>
<sequence>MGAISKKQRWRIVRKAGNCADAALHDSCGSGHTNSQSLLSQPITLIWALARTNLITNLFLFSYKVPLNSVCAGMVIFGVGKCGTGFNGEIAEQSEGQRRMRMRERNEEVDSTRKKLLLVGDAWHARADVHRLGVAEVAMRVIVENGFRGDGMLELIDSTRQVHHHDRRRSSERFRRMCTATATAIIHPCCCDRRFGGGRRCARAH</sequence>